<evidence type="ECO:0000256" key="1">
    <source>
        <dbReference type="SAM" id="MobiDB-lite"/>
    </source>
</evidence>
<reference evidence="2" key="1">
    <citation type="journal article" date="2015" name="Nature">
        <title>Complex archaea that bridge the gap between prokaryotes and eukaryotes.</title>
        <authorList>
            <person name="Spang A."/>
            <person name="Saw J.H."/>
            <person name="Jorgensen S.L."/>
            <person name="Zaremba-Niedzwiedzka K."/>
            <person name="Martijn J."/>
            <person name="Lind A.E."/>
            <person name="van Eijk R."/>
            <person name="Schleper C."/>
            <person name="Guy L."/>
            <person name="Ettema T.J."/>
        </authorList>
    </citation>
    <scope>NUCLEOTIDE SEQUENCE</scope>
</reference>
<feature type="region of interest" description="Disordered" evidence="1">
    <location>
        <begin position="34"/>
        <end position="56"/>
    </location>
</feature>
<accession>A0A0F9GMM6</accession>
<organism evidence="2">
    <name type="scientific">marine sediment metagenome</name>
    <dbReference type="NCBI Taxonomy" id="412755"/>
    <lineage>
        <taxon>unclassified sequences</taxon>
        <taxon>metagenomes</taxon>
        <taxon>ecological metagenomes</taxon>
    </lineage>
</organism>
<gene>
    <name evidence="2" type="ORF">LCGC14_1807410</name>
</gene>
<dbReference type="AlphaFoldDB" id="A0A0F9GMM6"/>
<proteinExistence type="predicted"/>
<comment type="caution">
    <text evidence="2">The sequence shown here is derived from an EMBL/GenBank/DDBJ whole genome shotgun (WGS) entry which is preliminary data.</text>
</comment>
<evidence type="ECO:0008006" key="3">
    <source>
        <dbReference type="Google" id="ProtNLM"/>
    </source>
</evidence>
<evidence type="ECO:0000313" key="2">
    <source>
        <dbReference type="EMBL" id="KKM00140.1"/>
    </source>
</evidence>
<protein>
    <recommendedName>
        <fullName evidence="3">Transposase IS200-like domain-containing protein</fullName>
    </recommendedName>
</protein>
<sequence length="180" mass="20374">MRAWNGWYHVSGHTYGTWLPGDTRGWRTRRHRQHVEGDYTNPPPSAAGAGLRRTSKRSLAKGPVHLTGRQSRLAIEGMVEKLRENDIDIVAASMDAVHYHLLARFDSDDVRRPMGLAKKNASFLLSRLGLPGTVWAQRCRPEPITGRSHQLNTLAYILAHAERGAWVWDFRRGYVPPATM</sequence>
<name>A0A0F9GMM6_9ZZZZ</name>
<dbReference type="EMBL" id="LAZR01017505">
    <property type="protein sequence ID" value="KKM00140.1"/>
    <property type="molecule type" value="Genomic_DNA"/>
</dbReference>